<dbReference type="InterPro" id="IPR036524">
    <property type="entry name" value="Frataxin/CyaY_sf"/>
</dbReference>
<dbReference type="SUPFAM" id="SSF55387">
    <property type="entry name" value="Frataxin/Nqo15-like"/>
    <property type="match status" value="1"/>
</dbReference>
<dbReference type="PRINTS" id="PR00904">
    <property type="entry name" value="FRATAXIN"/>
</dbReference>
<proteinExistence type="inferred from homology"/>
<comment type="subcellular location">
    <subcellularLocation>
        <location evidence="1">Mitochondrion</location>
    </subcellularLocation>
</comment>
<dbReference type="InterPro" id="IPR017789">
    <property type="entry name" value="Frataxin"/>
</dbReference>
<evidence type="ECO:0000256" key="9">
    <source>
        <dbReference type="ARBA" id="ARBA00023004"/>
    </source>
</evidence>
<keyword evidence="8" id="KW-0560">Oxidoreductase</keyword>
<organism evidence="13 14">
    <name type="scientific">Kluyveromyces lactis (strain ATCC 8585 / CBS 2359 / DSM 70799 / NBRC 1267 / NRRL Y-1140 / WM37)</name>
    <name type="common">Yeast</name>
    <name type="synonym">Candida sphaerica</name>
    <dbReference type="NCBI Taxonomy" id="284590"/>
    <lineage>
        <taxon>Eukaryota</taxon>
        <taxon>Fungi</taxon>
        <taxon>Dikarya</taxon>
        <taxon>Ascomycota</taxon>
        <taxon>Saccharomycotina</taxon>
        <taxon>Saccharomycetes</taxon>
        <taxon>Saccharomycetales</taxon>
        <taxon>Saccharomycetaceae</taxon>
        <taxon>Kluyveromyces</taxon>
    </lineage>
</organism>
<keyword evidence="4" id="KW-0409">Iron storage</keyword>
<evidence type="ECO:0000256" key="2">
    <source>
        <dbReference type="ARBA" id="ARBA00008183"/>
    </source>
</evidence>
<dbReference type="GO" id="GO:0051537">
    <property type="term" value="F:2 iron, 2 sulfur cluster binding"/>
    <property type="evidence" value="ECO:0007669"/>
    <property type="project" value="TreeGrafter"/>
</dbReference>
<dbReference type="EC" id="1.16.3.1" evidence="3"/>
<keyword evidence="6" id="KW-0410">Iron transport</keyword>
<dbReference type="SMART" id="SM01219">
    <property type="entry name" value="Frataxin_Cyay"/>
    <property type="match status" value="1"/>
</dbReference>
<reference evidence="13 14" key="1">
    <citation type="journal article" date="2004" name="Nature">
        <title>Genome evolution in yeasts.</title>
        <authorList>
            <consortium name="Genolevures"/>
            <person name="Dujon B."/>
            <person name="Sherman D."/>
            <person name="Fischer G."/>
            <person name="Durrens P."/>
            <person name="Casaregola S."/>
            <person name="Lafontaine I."/>
            <person name="de Montigny J."/>
            <person name="Marck C."/>
            <person name="Neuveglise C."/>
            <person name="Talla E."/>
            <person name="Goffard N."/>
            <person name="Frangeul L."/>
            <person name="Aigle M."/>
            <person name="Anthouard V."/>
            <person name="Babour A."/>
            <person name="Barbe V."/>
            <person name="Barnay S."/>
            <person name="Blanchin S."/>
            <person name="Beckerich J.M."/>
            <person name="Beyne E."/>
            <person name="Bleykasten C."/>
            <person name="Boisrame A."/>
            <person name="Boyer J."/>
            <person name="Cattolico L."/>
            <person name="Confanioleri F."/>
            <person name="de Daruvar A."/>
            <person name="Despons L."/>
            <person name="Fabre E."/>
            <person name="Fairhead C."/>
            <person name="Ferry-Dumazet H."/>
            <person name="Groppi A."/>
            <person name="Hantraye F."/>
            <person name="Hennequin C."/>
            <person name="Jauniaux N."/>
            <person name="Joyet P."/>
            <person name="Kachouri R."/>
            <person name="Kerrest A."/>
            <person name="Koszul R."/>
            <person name="Lemaire M."/>
            <person name="Lesur I."/>
            <person name="Ma L."/>
            <person name="Muller H."/>
            <person name="Nicaud J.M."/>
            <person name="Nikolski M."/>
            <person name="Oztas S."/>
            <person name="Ozier-Kalogeropoulos O."/>
            <person name="Pellenz S."/>
            <person name="Potier S."/>
            <person name="Richard G.F."/>
            <person name="Straub M.L."/>
            <person name="Suleau A."/>
            <person name="Swennene D."/>
            <person name="Tekaia F."/>
            <person name="Wesolowski-Louvel M."/>
            <person name="Westhof E."/>
            <person name="Wirth B."/>
            <person name="Zeniou-Meyer M."/>
            <person name="Zivanovic I."/>
            <person name="Bolotin-Fukuhara M."/>
            <person name="Thierry A."/>
            <person name="Bouchier C."/>
            <person name="Caudron B."/>
            <person name="Scarpelli C."/>
            <person name="Gaillardin C."/>
            <person name="Weissenbach J."/>
            <person name="Wincker P."/>
            <person name="Souciet J.L."/>
        </authorList>
    </citation>
    <scope>NUCLEOTIDE SEQUENCE [LARGE SCALE GENOMIC DNA]</scope>
    <source>
        <strain evidence="14">ATCC 8585 / CBS 2359 / DSM 70799 / NBRC 1267 / NRRL Y-1140 / WM37</strain>
    </source>
</reference>
<dbReference type="InParanoid" id="Q6CNZ1"/>
<evidence type="ECO:0000256" key="5">
    <source>
        <dbReference type="ARBA" id="ARBA00022448"/>
    </source>
</evidence>
<dbReference type="HOGENOM" id="CLU_080880_2_4_1"/>
<dbReference type="Pfam" id="PF01491">
    <property type="entry name" value="Frataxin_Cyay"/>
    <property type="match status" value="1"/>
</dbReference>
<dbReference type="Proteomes" id="UP000000598">
    <property type="component" value="Chromosome E"/>
</dbReference>
<dbReference type="NCBIfam" id="TIGR03422">
    <property type="entry name" value="mito_frataxin"/>
    <property type="match status" value="1"/>
</dbReference>
<keyword evidence="14" id="KW-1185">Reference proteome</keyword>
<dbReference type="GO" id="GO:0006826">
    <property type="term" value="P:iron ion transport"/>
    <property type="evidence" value="ECO:0007669"/>
    <property type="project" value="UniProtKB-KW"/>
</dbReference>
<dbReference type="GO" id="GO:0004322">
    <property type="term" value="F:ferroxidase activity"/>
    <property type="evidence" value="ECO:0007669"/>
    <property type="project" value="UniProtKB-EC"/>
</dbReference>
<dbReference type="EMBL" id="CR382125">
    <property type="protein sequence ID" value="CAG99435.1"/>
    <property type="molecule type" value="Genomic_DNA"/>
</dbReference>
<dbReference type="PROSITE" id="PS01344">
    <property type="entry name" value="FRATAXIN_1"/>
    <property type="match status" value="1"/>
</dbReference>
<dbReference type="InterPro" id="IPR002908">
    <property type="entry name" value="Frataxin/CyaY"/>
</dbReference>
<evidence type="ECO:0000313" key="14">
    <source>
        <dbReference type="Proteomes" id="UP000000598"/>
    </source>
</evidence>
<evidence type="ECO:0000256" key="1">
    <source>
        <dbReference type="ARBA" id="ARBA00004173"/>
    </source>
</evidence>
<dbReference type="AlphaFoldDB" id="Q6CNZ1"/>
<dbReference type="STRING" id="284590.Q6CNZ1"/>
<keyword evidence="7" id="KW-0809">Transit peptide</keyword>
<keyword evidence="5" id="KW-0813">Transport</keyword>
<evidence type="ECO:0000313" key="13">
    <source>
        <dbReference type="EMBL" id="CAG99435.1"/>
    </source>
</evidence>
<evidence type="ECO:0000256" key="8">
    <source>
        <dbReference type="ARBA" id="ARBA00023002"/>
    </source>
</evidence>
<evidence type="ECO:0000256" key="12">
    <source>
        <dbReference type="ARBA" id="ARBA00047990"/>
    </source>
</evidence>
<keyword evidence="11" id="KW-0496">Mitochondrion</keyword>
<evidence type="ECO:0000256" key="6">
    <source>
        <dbReference type="ARBA" id="ARBA00022496"/>
    </source>
</evidence>
<dbReference type="GO" id="GO:0006879">
    <property type="term" value="P:intracellular iron ion homeostasis"/>
    <property type="evidence" value="ECO:0007669"/>
    <property type="project" value="UniProtKB-KW"/>
</dbReference>
<evidence type="ECO:0000256" key="3">
    <source>
        <dbReference type="ARBA" id="ARBA00013107"/>
    </source>
</evidence>
<comment type="catalytic activity">
    <reaction evidence="12">
        <text>4 Fe(2+) + O2 + 4 H(+) = 4 Fe(3+) + 2 H2O</text>
        <dbReference type="Rhea" id="RHEA:11148"/>
        <dbReference type="ChEBI" id="CHEBI:15377"/>
        <dbReference type="ChEBI" id="CHEBI:15378"/>
        <dbReference type="ChEBI" id="CHEBI:15379"/>
        <dbReference type="ChEBI" id="CHEBI:29033"/>
        <dbReference type="ChEBI" id="CHEBI:29034"/>
        <dbReference type="EC" id="1.16.3.1"/>
    </reaction>
</comment>
<dbReference type="PANTHER" id="PTHR16821">
    <property type="entry name" value="FRATAXIN"/>
    <property type="match status" value="1"/>
</dbReference>
<dbReference type="InterPro" id="IPR020895">
    <property type="entry name" value="Frataxin_CS"/>
</dbReference>
<dbReference type="PANTHER" id="PTHR16821:SF2">
    <property type="entry name" value="FRATAXIN, MITOCHONDRIAL"/>
    <property type="match status" value="1"/>
</dbReference>
<dbReference type="GO" id="GO:0008199">
    <property type="term" value="F:ferric iron binding"/>
    <property type="evidence" value="ECO:0007669"/>
    <property type="project" value="InterPro"/>
</dbReference>
<dbReference type="KEGG" id="kla:KLLA0_E08845g"/>
<dbReference type="eggNOG" id="KOG3413">
    <property type="taxonomic scope" value="Eukaryota"/>
</dbReference>
<dbReference type="PROSITE" id="PS50810">
    <property type="entry name" value="FRATAXIN_2"/>
    <property type="match status" value="1"/>
</dbReference>
<evidence type="ECO:0000256" key="4">
    <source>
        <dbReference type="ARBA" id="ARBA00022434"/>
    </source>
</evidence>
<evidence type="ECO:0000256" key="7">
    <source>
        <dbReference type="ARBA" id="ARBA00022946"/>
    </source>
</evidence>
<dbReference type="GO" id="GO:0005739">
    <property type="term" value="C:mitochondrion"/>
    <property type="evidence" value="ECO:0007669"/>
    <property type="project" value="UniProtKB-SubCell"/>
</dbReference>
<dbReference type="GO" id="GO:0034986">
    <property type="term" value="F:iron chaperone activity"/>
    <property type="evidence" value="ECO:0007669"/>
    <property type="project" value="TreeGrafter"/>
</dbReference>
<dbReference type="OMA" id="PNRYDYY"/>
<dbReference type="GO" id="GO:0016226">
    <property type="term" value="P:iron-sulfur cluster assembly"/>
    <property type="evidence" value="ECO:0007669"/>
    <property type="project" value="InterPro"/>
</dbReference>
<protein>
    <recommendedName>
        <fullName evidence="3">ferroxidase</fullName>
        <ecNumber evidence="3">1.16.3.1</ecNumber>
    </recommendedName>
</protein>
<dbReference type="Gene3D" id="3.30.920.10">
    <property type="entry name" value="Frataxin/CyaY"/>
    <property type="match status" value="1"/>
</dbReference>
<dbReference type="GO" id="GO:0008198">
    <property type="term" value="F:ferrous iron binding"/>
    <property type="evidence" value="ECO:0007669"/>
    <property type="project" value="TreeGrafter"/>
</dbReference>
<sequence>MLVKNSSRVIRSVISRRSIVTKAIPSIGLARTAPTRAPVLSKLGILNQHNLPFVTVQRMHNSIAASTDGKTIPEEILDMPIEVYHEISDEFMDSLLDQLEILCDYHPEVVQDVEMSQGVMSIEVPSVGTYVINKQPPNKQIWLASPVSGPNRFDYYQKEWVSLRDGTKLLDILNKELSDRLEGDEIDLHY</sequence>
<keyword evidence="9" id="KW-0408">Iron</keyword>
<name>Q6CNZ1_KLULA</name>
<evidence type="ECO:0000256" key="11">
    <source>
        <dbReference type="ARBA" id="ARBA00023128"/>
    </source>
</evidence>
<dbReference type="NCBIfam" id="TIGR03421">
    <property type="entry name" value="FeS_CyaY"/>
    <property type="match status" value="1"/>
</dbReference>
<dbReference type="PaxDb" id="284590-Q6CNZ1"/>
<accession>Q6CNZ1</accession>
<keyword evidence="10" id="KW-0406">Ion transport</keyword>
<gene>
    <name evidence="13" type="ORF">KLLA0_E08845g</name>
</gene>
<comment type="similarity">
    <text evidence="2">Belongs to the frataxin family.</text>
</comment>
<evidence type="ECO:0000256" key="10">
    <source>
        <dbReference type="ARBA" id="ARBA00023065"/>
    </source>
</evidence>
<dbReference type="FunCoup" id="Q6CNZ1">
    <property type="interactions" value="422"/>
</dbReference>